<dbReference type="SUPFAM" id="SSF48498">
    <property type="entry name" value="Tetracyclin repressor-like, C-terminal domain"/>
    <property type="match status" value="1"/>
</dbReference>
<dbReference type="Pfam" id="PF00440">
    <property type="entry name" value="TetR_N"/>
    <property type="match status" value="1"/>
</dbReference>
<dbReference type="AlphaFoldDB" id="A0A7X5R2C5"/>
<evidence type="ECO:0000256" key="2">
    <source>
        <dbReference type="ARBA" id="ARBA00023015"/>
    </source>
</evidence>
<dbReference type="InterPro" id="IPR036271">
    <property type="entry name" value="Tet_transcr_reg_TetR-rel_C_sf"/>
</dbReference>
<evidence type="ECO:0000313" key="8">
    <source>
        <dbReference type="Proteomes" id="UP000541033"/>
    </source>
</evidence>
<dbReference type="EMBL" id="JAAMOX010000002">
    <property type="protein sequence ID" value="NIH54389.1"/>
    <property type="molecule type" value="Genomic_DNA"/>
</dbReference>
<dbReference type="InterPro" id="IPR039538">
    <property type="entry name" value="BetI_C"/>
</dbReference>
<dbReference type="Pfam" id="PF13977">
    <property type="entry name" value="TetR_C_6"/>
    <property type="match status" value="1"/>
</dbReference>
<feature type="domain" description="HTH tetR-type" evidence="6">
    <location>
        <begin position="14"/>
        <end position="74"/>
    </location>
</feature>
<dbReference type="PROSITE" id="PS50977">
    <property type="entry name" value="HTH_TETR_2"/>
    <property type="match status" value="1"/>
</dbReference>
<organism evidence="7 8">
    <name type="scientific">Lysinibacter cavernae</name>
    <dbReference type="NCBI Taxonomy" id="1640652"/>
    <lineage>
        <taxon>Bacteria</taxon>
        <taxon>Bacillati</taxon>
        <taxon>Actinomycetota</taxon>
        <taxon>Actinomycetes</taxon>
        <taxon>Micrococcales</taxon>
        <taxon>Microbacteriaceae</taxon>
        <taxon>Lysinibacter</taxon>
    </lineage>
</organism>
<reference evidence="7 8" key="1">
    <citation type="submission" date="2020-02" db="EMBL/GenBank/DDBJ databases">
        <title>Sequencing the genomes of 1000 actinobacteria strains.</title>
        <authorList>
            <person name="Klenk H.-P."/>
        </authorList>
    </citation>
    <scope>NUCLEOTIDE SEQUENCE [LARGE SCALE GENOMIC DNA]</scope>
    <source>
        <strain evidence="7 8">DSM 27960</strain>
    </source>
</reference>
<dbReference type="GO" id="GO:0003677">
    <property type="term" value="F:DNA binding"/>
    <property type="evidence" value="ECO:0007669"/>
    <property type="project" value="UniProtKB-UniRule"/>
</dbReference>
<keyword evidence="2" id="KW-0805">Transcription regulation</keyword>
<keyword evidence="3 5" id="KW-0238">DNA-binding</keyword>
<feature type="DNA-binding region" description="H-T-H motif" evidence="5">
    <location>
        <begin position="37"/>
        <end position="56"/>
    </location>
</feature>
<accession>A0A7X5R2C5</accession>
<dbReference type="InterPro" id="IPR009057">
    <property type="entry name" value="Homeodomain-like_sf"/>
</dbReference>
<keyword evidence="8" id="KW-1185">Reference proteome</keyword>
<gene>
    <name evidence="7" type="ORF">FHX76_002285</name>
</gene>
<dbReference type="PANTHER" id="PTHR47506:SF6">
    <property type="entry name" value="HTH-TYPE TRANSCRIPTIONAL REPRESSOR NEMR"/>
    <property type="match status" value="1"/>
</dbReference>
<protein>
    <submittedName>
        <fullName evidence="7">AcrR family transcriptional regulator</fullName>
    </submittedName>
</protein>
<dbReference type="RefSeq" id="WP_167150773.1">
    <property type="nucleotide sequence ID" value="NZ_JAAMOX010000002.1"/>
</dbReference>
<evidence type="ECO:0000313" key="7">
    <source>
        <dbReference type="EMBL" id="NIH54389.1"/>
    </source>
</evidence>
<sequence>MRTRRSTGSYEVGRAKRAEIIEVAAAKFGAAGYYKTPLAQIAADVGLSEGGLMYHFPSKKRLLLAVAEHRFDQTAHWWSGVGPASDPFDIFRGMVVSSLRFEREPGLIELFVLLSAESADITSPSHALFAERYERTITDLAALLHSGAERGVFRADADYLAIARETIAVRDGLQLQWVISGGKVELARGVRDHALRVLSSIVTDASTVGPDLLPLNLNAVLLP</sequence>
<dbReference type="InterPro" id="IPR001647">
    <property type="entry name" value="HTH_TetR"/>
</dbReference>
<proteinExistence type="predicted"/>
<name>A0A7X5R2C5_9MICO</name>
<dbReference type="Gene3D" id="1.10.10.60">
    <property type="entry name" value="Homeodomain-like"/>
    <property type="match status" value="1"/>
</dbReference>
<dbReference type="PANTHER" id="PTHR47506">
    <property type="entry name" value="TRANSCRIPTIONAL REGULATORY PROTEIN"/>
    <property type="match status" value="1"/>
</dbReference>
<dbReference type="PRINTS" id="PR00455">
    <property type="entry name" value="HTHTETR"/>
</dbReference>
<evidence type="ECO:0000259" key="6">
    <source>
        <dbReference type="PROSITE" id="PS50977"/>
    </source>
</evidence>
<evidence type="ECO:0000256" key="3">
    <source>
        <dbReference type="ARBA" id="ARBA00023125"/>
    </source>
</evidence>
<dbReference type="Gene3D" id="1.10.357.10">
    <property type="entry name" value="Tetracycline Repressor, domain 2"/>
    <property type="match status" value="1"/>
</dbReference>
<evidence type="ECO:0000256" key="1">
    <source>
        <dbReference type="ARBA" id="ARBA00022491"/>
    </source>
</evidence>
<comment type="caution">
    <text evidence="7">The sequence shown here is derived from an EMBL/GenBank/DDBJ whole genome shotgun (WGS) entry which is preliminary data.</text>
</comment>
<evidence type="ECO:0000256" key="5">
    <source>
        <dbReference type="PROSITE-ProRule" id="PRU00335"/>
    </source>
</evidence>
<dbReference type="Proteomes" id="UP000541033">
    <property type="component" value="Unassembled WGS sequence"/>
</dbReference>
<dbReference type="SUPFAM" id="SSF46689">
    <property type="entry name" value="Homeodomain-like"/>
    <property type="match status" value="1"/>
</dbReference>
<keyword evidence="4" id="KW-0804">Transcription</keyword>
<keyword evidence="1" id="KW-0678">Repressor</keyword>
<evidence type="ECO:0000256" key="4">
    <source>
        <dbReference type="ARBA" id="ARBA00023163"/>
    </source>
</evidence>